<evidence type="ECO:0000256" key="7">
    <source>
        <dbReference type="ARBA" id="ARBA00022737"/>
    </source>
</evidence>
<dbReference type="Pfam" id="PF13516">
    <property type="entry name" value="LRR_6"/>
    <property type="match status" value="1"/>
</dbReference>
<sequence length="1027" mass="113450">MKFLPALRERERERVEGLTPPIGVSHAPAQPLKPNNQDHSAMPPLAWLHPQRTGTCRGSRARCLPGAGTRGRGARMGTLLLWGIVLASCARCQALPAEPPCPPQCHCEQDGIALSVDCSELGLSEVPANLSPLTAYLDLSMNNISQLQPSALRHLRFLEELRLSGNHISRIPGEAFSGLYSLKILMLQNNQLSRIPAEALRDLPNLQSLRLDANLISVVPDRSFEGLLSLRHLWLDDNALTEIPVRALNQLPALQAITLALNHIWHIPDFAFQNLSSLVVLHLHNNRIQSLGAKGFDGLHSLETLDLNYNELLEFPGAIRTLGRLQELGFHNNNIKAIPENAFIGNPLLQTIHFYDNPIQFVGQSAFQYLPKLHTLSLNGATDIREFPDLKGTTSLEVLTLTRAGIHFLPRRMCQQLPSLRVLELSHNQIEELPSFHRCQQLEELGLQHNKIHEIRADTFVQLVALRSIDLSWNYIQFIHPEAFVTLHSLTKLDLTDNQLATLPLDGLAGLTHLKLQGNPALSEPFTKESFPKMRVLEVPYAYQCCAYGSCSSFFRGSSQWEAEDMSPEEEDPHKRSLELFPGHADNHYDLDADDLQLDLEESKLHPTTQCTPSPGPFKPCDHLFESWLIRLGVWLIVLVSVLCNGLVILAVFASPSYLSPVKFLVGSIAGANLLTGVSCSMLALVDSLTYGRFARYGARWESGVGCRVTGFLSVLASQAAIFLLTLAAVQCSLSASCVRGYGKSPSLGKVKAAACCCLLLSSVAAVLPLFSVGEYGASPLCLPYPIPEGKPTALGFSVALVMTNMLCFLTITGTYIRLYCSLLKGEFSALWDCAMVKHVAWLIFTNCLLYCPVAFLTFSSTLNLFLITPEVIKSVFLVVLPLPACLNPLLYLLFNPHFRDDFRLLRQKGQDKGSFPQSCRADDMEKSSYDSTQALVNFSDIDHMCETPDSLGVHPILDSYSFPSMTLIPCQQRVGTRGKERGCSEHCPCLNDSEVLITSESRDLSGSSLRITFLPSPPTPPYTSHL</sequence>
<dbReference type="PRINTS" id="PR00373">
    <property type="entry name" value="GLYCHORMONER"/>
</dbReference>
<feature type="transmembrane region" description="Helical" evidence="16">
    <location>
        <begin position="840"/>
        <end position="860"/>
    </location>
</feature>
<dbReference type="InterPro" id="IPR001611">
    <property type="entry name" value="Leu-rich_rpt"/>
</dbReference>
<gene>
    <name evidence="18" type="primary">LGR6</name>
</gene>
<evidence type="ECO:0000256" key="11">
    <source>
        <dbReference type="ARBA" id="ARBA00023157"/>
    </source>
</evidence>
<dbReference type="InterPro" id="IPR002131">
    <property type="entry name" value="Gphrmn_rcpt_fam"/>
</dbReference>
<evidence type="ECO:0000256" key="1">
    <source>
        <dbReference type="ARBA" id="ARBA00004651"/>
    </source>
</evidence>
<feature type="transmembrane region" description="Helical" evidence="16">
    <location>
        <begin position="794"/>
        <end position="819"/>
    </location>
</feature>
<dbReference type="Pfam" id="PF00001">
    <property type="entry name" value="7tm_1"/>
    <property type="match status" value="1"/>
</dbReference>
<evidence type="ECO:0000256" key="6">
    <source>
        <dbReference type="ARBA" id="ARBA00022729"/>
    </source>
</evidence>
<dbReference type="STRING" id="59894.ENSFALP00000002770"/>
<evidence type="ECO:0000256" key="16">
    <source>
        <dbReference type="SAM" id="Phobius"/>
    </source>
</evidence>
<evidence type="ECO:0000256" key="5">
    <source>
        <dbReference type="ARBA" id="ARBA00022692"/>
    </source>
</evidence>
<feature type="transmembrane region" description="Helical" evidence="16">
    <location>
        <begin position="665"/>
        <end position="689"/>
    </location>
</feature>
<accession>U3JJ16</accession>
<dbReference type="Gene3D" id="1.20.1070.10">
    <property type="entry name" value="Rhodopsin 7-helix transmembrane proteins"/>
    <property type="match status" value="1"/>
</dbReference>
<keyword evidence="4" id="KW-0433">Leucine-rich repeat</keyword>
<dbReference type="GO" id="GO:0016500">
    <property type="term" value="F:protein-hormone receptor activity"/>
    <property type="evidence" value="ECO:0007669"/>
    <property type="project" value="InterPro"/>
</dbReference>
<dbReference type="GO" id="GO:0030177">
    <property type="term" value="P:positive regulation of Wnt signaling pathway"/>
    <property type="evidence" value="ECO:0007669"/>
    <property type="project" value="Ensembl"/>
</dbReference>
<comment type="similarity">
    <text evidence="2">Belongs to the G-protein coupled receptor 1 family.</text>
</comment>
<dbReference type="GO" id="GO:0008283">
    <property type="term" value="P:cell population proliferation"/>
    <property type="evidence" value="ECO:0007669"/>
    <property type="project" value="Ensembl"/>
</dbReference>
<dbReference type="InterPro" id="IPR017452">
    <property type="entry name" value="GPCR_Rhodpsn_7TM"/>
</dbReference>
<evidence type="ECO:0000256" key="8">
    <source>
        <dbReference type="ARBA" id="ARBA00022989"/>
    </source>
</evidence>
<protein>
    <submittedName>
        <fullName evidence="18">Leucine rich repeat containing G protein-coupled receptor 6</fullName>
    </submittedName>
</protein>
<keyword evidence="13" id="KW-0325">Glycoprotein</keyword>
<evidence type="ECO:0000256" key="4">
    <source>
        <dbReference type="ARBA" id="ARBA00022614"/>
    </source>
</evidence>
<dbReference type="GO" id="GO:1990523">
    <property type="term" value="P:bone regeneration"/>
    <property type="evidence" value="ECO:0007669"/>
    <property type="project" value="Ensembl"/>
</dbReference>
<dbReference type="PRINTS" id="PR00237">
    <property type="entry name" value="GPCRRHODOPSN"/>
</dbReference>
<feature type="transmembrane region" description="Helical" evidence="16">
    <location>
        <begin position="751"/>
        <end position="774"/>
    </location>
</feature>
<dbReference type="GeneTree" id="ENSGT00940000159939"/>
<organism evidence="18 19">
    <name type="scientific">Ficedula albicollis</name>
    <name type="common">Collared flycatcher</name>
    <name type="synonym">Muscicapa albicollis</name>
    <dbReference type="NCBI Taxonomy" id="59894"/>
    <lineage>
        <taxon>Eukaryota</taxon>
        <taxon>Metazoa</taxon>
        <taxon>Chordata</taxon>
        <taxon>Craniata</taxon>
        <taxon>Vertebrata</taxon>
        <taxon>Euteleostomi</taxon>
        <taxon>Archelosauria</taxon>
        <taxon>Archosauria</taxon>
        <taxon>Dinosauria</taxon>
        <taxon>Saurischia</taxon>
        <taxon>Theropoda</taxon>
        <taxon>Coelurosauria</taxon>
        <taxon>Aves</taxon>
        <taxon>Neognathae</taxon>
        <taxon>Neoaves</taxon>
        <taxon>Telluraves</taxon>
        <taxon>Australaves</taxon>
        <taxon>Passeriformes</taxon>
        <taxon>Muscicapidae</taxon>
        <taxon>Ficedula</taxon>
    </lineage>
</organism>
<dbReference type="GO" id="GO:0009755">
    <property type="term" value="P:hormone-mediated signaling pathway"/>
    <property type="evidence" value="ECO:0007669"/>
    <property type="project" value="TreeGrafter"/>
</dbReference>
<dbReference type="InterPro" id="IPR000276">
    <property type="entry name" value="GPCR_Rhodpsn"/>
</dbReference>
<reference evidence="18" key="3">
    <citation type="submission" date="2025-09" db="UniProtKB">
        <authorList>
            <consortium name="Ensembl"/>
        </authorList>
    </citation>
    <scope>IDENTIFICATION</scope>
</reference>
<dbReference type="AlphaFoldDB" id="U3JJ16"/>
<dbReference type="InterPro" id="IPR000372">
    <property type="entry name" value="LRRNT"/>
</dbReference>
<keyword evidence="6" id="KW-0732">Signal</keyword>
<evidence type="ECO:0000256" key="10">
    <source>
        <dbReference type="ARBA" id="ARBA00023136"/>
    </source>
</evidence>
<dbReference type="Pfam" id="PF01462">
    <property type="entry name" value="LRRNT"/>
    <property type="match status" value="1"/>
</dbReference>
<feature type="transmembrane region" description="Helical" evidence="16">
    <location>
        <begin position="872"/>
        <end position="895"/>
    </location>
</feature>
<evidence type="ECO:0000256" key="15">
    <source>
        <dbReference type="SAM" id="MobiDB-lite"/>
    </source>
</evidence>
<dbReference type="GO" id="GO:0030335">
    <property type="term" value="P:positive regulation of cell migration"/>
    <property type="evidence" value="ECO:0007669"/>
    <property type="project" value="Ensembl"/>
</dbReference>
<dbReference type="HOGENOM" id="CLU_006843_0_0_1"/>
<dbReference type="GO" id="GO:0005886">
    <property type="term" value="C:plasma membrane"/>
    <property type="evidence" value="ECO:0007669"/>
    <property type="project" value="UniProtKB-SubCell"/>
</dbReference>
<evidence type="ECO:0000256" key="14">
    <source>
        <dbReference type="ARBA" id="ARBA00023224"/>
    </source>
</evidence>
<keyword evidence="19" id="KW-1185">Reference proteome</keyword>
<dbReference type="GO" id="GO:0008528">
    <property type="term" value="F:G protein-coupled peptide receptor activity"/>
    <property type="evidence" value="ECO:0007669"/>
    <property type="project" value="TreeGrafter"/>
</dbReference>
<dbReference type="FunFam" id="1.20.1070.10:FF:000028">
    <property type="entry name" value="leucine-rich repeat-containing G-protein coupled receptor 4 isoform X1"/>
    <property type="match status" value="1"/>
</dbReference>
<proteinExistence type="inferred from homology"/>
<keyword evidence="8 16" id="KW-1133">Transmembrane helix</keyword>
<dbReference type="InterPro" id="IPR003591">
    <property type="entry name" value="Leu-rich_rpt_typical-subtyp"/>
</dbReference>
<dbReference type="eggNOG" id="KOG2087">
    <property type="taxonomic scope" value="Eukaryota"/>
</dbReference>
<dbReference type="SMART" id="SM00369">
    <property type="entry name" value="LRR_TYP"/>
    <property type="match status" value="14"/>
</dbReference>
<dbReference type="CDD" id="cd15362">
    <property type="entry name" value="7tmA_LGR6"/>
    <property type="match status" value="1"/>
</dbReference>
<dbReference type="PROSITE" id="PS50262">
    <property type="entry name" value="G_PROTEIN_RECEP_F1_2"/>
    <property type="match status" value="1"/>
</dbReference>
<dbReference type="Gene3D" id="3.80.10.10">
    <property type="entry name" value="Ribonuclease Inhibitor"/>
    <property type="match status" value="1"/>
</dbReference>
<dbReference type="PANTHER" id="PTHR24372:SF73">
    <property type="entry name" value="LEUCINE RICH REPEAT CONTAINING G PROTEIN-COUPLED RECEPTOR 6"/>
    <property type="match status" value="1"/>
</dbReference>
<keyword evidence="12" id="KW-0675">Receptor</keyword>
<evidence type="ECO:0000256" key="12">
    <source>
        <dbReference type="ARBA" id="ARBA00023170"/>
    </source>
</evidence>
<keyword evidence="11" id="KW-1015">Disulfide bond</keyword>
<dbReference type="GO" id="GO:0031982">
    <property type="term" value="C:vesicle"/>
    <property type="evidence" value="ECO:0007669"/>
    <property type="project" value="Ensembl"/>
</dbReference>
<evidence type="ECO:0000313" key="19">
    <source>
        <dbReference type="Proteomes" id="UP000016665"/>
    </source>
</evidence>
<dbReference type="Pfam" id="PF13855">
    <property type="entry name" value="LRR_8"/>
    <property type="match status" value="4"/>
</dbReference>
<dbReference type="PANTHER" id="PTHR24372">
    <property type="entry name" value="GLYCOPROTEIN HORMONE RECEPTOR"/>
    <property type="match status" value="1"/>
</dbReference>
<evidence type="ECO:0000259" key="17">
    <source>
        <dbReference type="PROSITE" id="PS50262"/>
    </source>
</evidence>
<evidence type="ECO:0000256" key="2">
    <source>
        <dbReference type="ARBA" id="ARBA00010663"/>
    </source>
</evidence>
<keyword evidence="14" id="KW-0807">Transducer</keyword>
<keyword evidence="5 16" id="KW-0812">Transmembrane</keyword>
<dbReference type="FunFam" id="3.80.10.10:FF:000028">
    <property type="entry name" value="leucine-rich repeat-containing G-protein coupled receptor 4 isoform X1"/>
    <property type="match status" value="1"/>
</dbReference>
<dbReference type="InterPro" id="IPR032675">
    <property type="entry name" value="LRR_dom_sf"/>
</dbReference>
<dbReference type="SUPFAM" id="SSF81321">
    <property type="entry name" value="Family A G protein-coupled receptor-like"/>
    <property type="match status" value="1"/>
</dbReference>
<keyword evidence="9" id="KW-0297">G-protein coupled receptor</keyword>
<reference evidence="18 19" key="1">
    <citation type="journal article" date="2012" name="Nature">
        <title>The genomic landscape of species divergence in Ficedula flycatchers.</title>
        <authorList>
            <person name="Ellegren H."/>
            <person name="Smeds L."/>
            <person name="Burri R."/>
            <person name="Olason P.I."/>
            <person name="Backstrom N."/>
            <person name="Kawakami T."/>
            <person name="Kunstner A."/>
            <person name="Makinen H."/>
            <person name="Nadachowska-Brzyska K."/>
            <person name="Qvarnstrom A."/>
            <person name="Uebbing S."/>
            <person name="Wolf J.B."/>
        </authorList>
    </citation>
    <scope>NUCLEOTIDE SEQUENCE [LARGE SCALE GENOMIC DNA]</scope>
</reference>
<evidence type="ECO:0000256" key="9">
    <source>
        <dbReference type="ARBA" id="ARBA00023040"/>
    </source>
</evidence>
<dbReference type="SMART" id="SM00013">
    <property type="entry name" value="LRRNT"/>
    <property type="match status" value="1"/>
</dbReference>
<keyword evidence="7" id="KW-0677">Repeat</keyword>
<comment type="subcellular location">
    <subcellularLocation>
        <location evidence="1">Cell membrane</location>
        <topology evidence="1">Multi-pass membrane protein</topology>
    </subcellularLocation>
</comment>
<keyword evidence="10 16" id="KW-0472">Membrane</keyword>
<keyword evidence="3" id="KW-1003">Cell membrane</keyword>
<dbReference type="Ensembl" id="ENSFALT00000002782.2">
    <property type="protein sequence ID" value="ENSFALP00000002770.2"/>
    <property type="gene ID" value="ENSFALG00000002648.2"/>
</dbReference>
<dbReference type="GO" id="GO:0007189">
    <property type="term" value="P:adenylate cyclase-activating G protein-coupled receptor signaling pathway"/>
    <property type="evidence" value="ECO:0007669"/>
    <property type="project" value="TreeGrafter"/>
</dbReference>
<dbReference type="SUPFAM" id="SSF52058">
    <property type="entry name" value="L domain-like"/>
    <property type="match status" value="2"/>
</dbReference>
<dbReference type="PROSITE" id="PS51450">
    <property type="entry name" value="LRR"/>
    <property type="match status" value="6"/>
</dbReference>
<feature type="domain" description="G-protein coupled receptors family 1 profile" evidence="17">
    <location>
        <begin position="644"/>
        <end position="892"/>
    </location>
</feature>
<dbReference type="SMART" id="SM00364">
    <property type="entry name" value="LRR_BAC"/>
    <property type="match status" value="6"/>
</dbReference>
<name>U3JJ16_FICAL</name>
<evidence type="ECO:0000313" key="18">
    <source>
        <dbReference type="Ensembl" id="ENSFALP00000002770.2"/>
    </source>
</evidence>
<dbReference type="Proteomes" id="UP000016665">
    <property type="component" value="Chromosome 26"/>
</dbReference>
<reference evidence="18" key="2">
    <citation type="submission" date="2025-08" db="UniProtKB">
        <authorList>
            <consortium name="Ensembl"/>
        </authorList>
    </citation>
    <scope>IDENTIFICATION</scope>
</reference>
<dbReference type="eggNOG" id="KOG0619">
    <property type="taxonomic scope" value="Eukaryota"/>
</dbReference>
<evidence type="ECO:0000256" key="13">
    <source>
        <dbReference type="ARBA" id="ARBA00023180"/>
    </source>
</evidence>
<feature type="region of interest" description="Disordered" evidence="15">
    <location>
        <begin position="12"/>
        <end position="36"/>
    </location>
</feature>
<feature type="transmembrane region" description="Helical" evidence="16">
    <location>
        <begin position="628"/>
        <end position="653"/>
    </location>
</feature>
<evidence type="ECO:0000256" key="3">
    <source>
        <dbReference type="ARBA" id="ARBA00022475"/>
    </source>
</evidence>